<keyword evidence="2 4" id="KW-0378">Hydrolase</keyword>
<protein>
    <submittedName>
        <fullName evidence="4">Alpha/beta hydrolase</fullName>
    </submittedName>
</protein>
<dbReference type="InterPro" id="IPR050266">
    <property type="entry name" value="AB_hydrolase_sf"/>
</dbReference>
<dbReference type="InterPro" id="IPR000073">
    <property type="entry name" value="AB_hydrolase_1"/>
</dbReference>
<dbReference type="InterPro" id="IPR029058">
    <property type="entry name" value="AB_hydrolase_fold"/>
</dbReference>
<feature type="domain" description="AB hydrolase-1" evidence="3">
    <location>
        <begin position="29"/>
        <end position="283"/>
    </location>
</feature>
<gene>
    <name evidence="4" type="ORF">DT99_18700</name>
</gene>
<dbReference type="Pfam" id="PF00561">
    <property type="entry name" value="Abhydrolase_1"/>
    <property type="match status" value="1"/>
</dbReference>
<dbReference type="SUPFAM" id="SSF53474">
    <property type="entry name" value="alpha/beta-Hydrolases"/>
    <property type="match status" value="1"/>
</dbReference>
<dbReference type="OrthoDB" id="149912at2"/>
<dbReference type="AlphaFoldDB" id="A0A071MCN8"/>
<dbReference type="GO" id="GO:0016020">
    <property type="term" value="C:membrane"/>
    <property type="evidence" value="ECO:0007669"/>
    <property type="project" value="TreeGrafter"/>
</dbReference>
<reference evidence="4" key="1">
    <citation type="submission" date="2014-04" db="EMBL/GenBank/DDBJ databases">
        <title>In planta biocontrol of soil-borne Fusarium wilt of banana through a plant endophytic bacterium, Burkholderia cenocepacia 869T2.</title>
        <authorList>
            <person name="Ho Y.-N."/>
            <person name="Chiang H.-M."/>
            <person name="Chao C.-P."/>
            <person name="Su C.-C."/>
            <person name="Hsu H.-F."/>
            <person name="Guo C.-T."/>
            <person name="Hsieh J.-L."/>
            <person name="Huang C.-C."/>
        </authorList>
    </citation>
    <scope>NUCLEOTIDE SEQUENCE [LARGE SCALE GENOMIC DNA]</scope>
    <source>
        <strain evidence="4">869T2</strain>
    </source>
</reference>
<sequence>MSASSSVSDFVTVRGVRLHVRRWGRPDAPTLFMLHGWMDVAASFQFVVDALAGDWQVIAPDARGFGLSDWPVARQGGGHYWFHEYLGDLDALVDHYAPGGEVNLVGHSMGANVVCLYAGARPERVRRVVDLEGFGLAPARAEQAPRRLRGWLDELREPPALRPYASLDDVAARLIKTNPRLAPRRAAFLAEHWSTRGDDGLYHLLADPAHKMPGPLLYRLDEVMATWKQVRAKVLHVEAVNSPTLAHIAGDIPLPEFKARFAAFPDWREKLVEDAGHMVHHDQPEQVAALIEAFCA</sequence>
<evidence type="ECO:0000259" key="3">
    <source>
        <dbReference type="Pfam" id="PF00561"/>
    </source>
</evidence>
<evidence type="ECO:0000256" key="2">
    <source>
        <dbReference type="ARBA" id="ARBA00022801"/>
    </source>
</evidence>
<proteinExistence type="inferred from homology"/>
<dbReference type="Gene3D" id="3.40.50.1820">
    <property type="entry name" value="alpha/beta hydrolase"/>
    <property type="match status" value="1"/>
</dbReference>
<dbReference type="PRINTS" id="PR00111">
    <property type="entry name" value="ABHYDROLASE"/>
</dbReference>
<accession>A0A071MCN8</accession>
<evidence type="ECO:0000313" key="4">
    <source>
        <dbReference type="EMBL" id="KEA58385.1"/>
    </source>
</evidence>
<dbReference type="PANTHER" id="PTHR43798:SF14">
    <property type="entry name" value="SERINE HYDROLASE-LIKE PROTEIN DDB_G0286239"/>
    <property type="match status" value="1"/>
</dbReference>
<name>A0A071MCN8_9BURK</name>
<evidence type="ECO:0000256" key="1">
    <source>
        <dbReference type="ARBA" id="ARBA00008645"/>
    </source>
</evidence>
<dbReference type="PANTHER" id="PTHR43798">
    <property type="entry name" value="MONOACYLGLYCEROL LIPASE"/>
    <property type="match status" value="1"/>
</dbReference>
<dbReference type="GO" id="GO:0016787">
    <property type="term" value="F:hydrolase activity"/>
    <property type="evidence" value="ECO:0007669"/>
    <property type="project" value="UniProtKB-KW"/>
</dbReference>
<comment type="similarity">
    <text evidence="1">Belongs to the AB hydrolase superfamily.</text>
</comment>
<comment type="caution">
    <text evidence="4">The sequence shown here is derived from an EMBL/GenBank/DDBJ whole genome shotgun (WGS) entry which is preliminary data.</text>
</comment>
<organism evidence="4">
    <name type="scientific">Burkholderia cenocepacia</name>
    <dbReference type="NCBI Taxonomy" id="95486"/>
    <lineage>
        <taxon>Bacteria</taxon>
        <taxon>Pseudomonadati</taxon>
        <taxon>Pseudomonadota</taxon>
        <taxon>Betaproteobacteria</taxon>
        <taxon>Burkholderiales</taxon>
        <taxon>Burkholderiaceae</taxon>
        <taxon>Burkholderia</taxon>
        <taxon>Burkholderia cepacia complex</taxon>
    </lineage>
</organism>
<dbReference type="EMBL" id="JJOA01000014">
    <property type="protein sequence ID" value="KEA58385.1"/>
    <property type="molecule type" value="Genomic_DNA"/>
</dbReference>